<dbReference type="AlphaFoldDB" id="A0A3A3G4J4"/>
<dbReference type="OrthoDB" id="9815497at2"/>
<gene>
    <name evidence="3" type="ORF">D3878_07350</name>
</gene>
<sequence>MDSIDLEVLKTAINWSQSGAYTILATVVRTWGSAPRPVGSMMVMRGDGHVRGSISGGCIEDDLIRQIRSGEYRATAPQTLTYGISADEAHRFGLPCGGTLQIVLECVTDQSHLPALLKSVSQQGLMTRELDMHTGAVTLTAGAHAVSLSFDERHLVTVHGPRYRLIIVGAAQLSRYVASMAQSLDYEVIVCDPREEYLDEWDIEGVQLSREMPDDLILELELDSHSAVLTLTHDPKLDDMALLEALKSPAFYVGAIGSRRNNARRRERLALFDITEAEIDRLHGPVGMYLGARTPPEIAISILAEMTAIRNGVPVLQSHALRPHPAAPAEAGCALA</sequence>
<dbReference type="InterPro" id="IPR003777">
    <property type="entry name" value="XdhC_CoxI"/>
</dbReference>
<evidence type="ECO:0000313" key="3">
    <source>
        <dbReference type="EMBL" id="RJG01422.1"/>
    </source>
</evidence>
<accession>A0A3A3G4J4</accession>
<name>A0A3A3G4J4_9BURK</name>
<dbReference type="Pfam" id="PF13478">
    <property type="entry name" value="XdhC_C"/>
    <property type="match status" value="1"/>
</dbReference>
<feature type="domain" description="XdhC Rossmann" evidence="2">
    <location>
        <begin position="165"/>
        <end position="306"/>
    </location>
</feature>
<dbReference type="InterPro" id="IPR027051">
    <property type="entry name" value="XdhC_Rossmann_dom"/>
</dbReference>
<dbReference type="Proteomes" id="UP000266327">
    <property type="component" value="Unassembled WGS sequence"/>
</dbReference>
<evidence type="ECO:0000313" key="4">
    <source>
        <dbReference type="Proteomes" id="UP000266327"/>
    </source>
</evidence>
<reference evidence="4" key="1">
    <citation type="submission" date="2018-09" db="EMBL/GenBank/DDBJ databases">
        <authorList>
            <person name="Zhu H."/>
        </authorList>
    </citation>
    <scope>NUCLEOTIDE SEQUENCE [LARGE SCALE GENOMIC DNA]</scope>
    <source>
        <strain evidence="4">K1S02-23</strain>
    </source>
</reference>
<proteinExistence type="predicted"/>
<feature type="domain" description="XdhC- CoxI" evidence="1">
    <location>
        <begin position="15"/>
        <end position="83"/>
    </location>
</feature>
<dbReference type="Gene3D" id="3.40.50.720">
    <property type="entry name" value="NAD(P)-binding Rossmann-like Domain"/>
    <property type="match status" value="1"/>
</dbReference>
<evidence type="ECO:0000259" key="2">
    <source>
        <dbReference type="Pfam" id="PF13478"/>
    </source>
</evidence>
<organism evidence="3 4">
    <name type="scientific">Noviherbaspirillum sedimenti</name>
    <dbReference type="NCBI Taxonomy" id="2320865"/>
    <lineage>
        <taxon>Bacteria</taxon>
        <taxon>Pseudomonadati</taxon>
        <taxon>Pseudomonadota</taxon>
        <taxon>Betaproteobacteria</taxon>
        <taxon>Burkholderiales</taxon>
        <taxon>Oxalobacteraceae</taxon>
        <taxon>Noviherbaspirillum</taxon>
    </lineage>
</organism>
<keyword evidence="4" id="KW-1185">Reference proteome</keyword>
<dbReference type="PANTHER" id="PTHR30388:SF4">
    <property type="entry name" value="MOLYBDENUM COFACTOR INSERTION CHAPERONE PAOD"/>
    <property type="match status" value="1"/>
</dbReference>
<dbReference type="EMBL" id="QYUQ01000002">
    <property type="protein sequence ID" value="RJG01422.1"/>
    <property type="molecule type" value="Genomic_DNA"/>
</dbReference>
<dbReference type="RefSeq" id="WP_119784870.1">
    <property type="nucleotide sequence ID" value="NZ_QYUQ01000002.1"/>
</dbReference>
<dbReference type="PANTHER" id="PTHR30388">
    <property type="entry name" value="ALDEHYDE OXIDOREDUCTASE MOLYBDENUM COFACTOR ASSEMBLY PROTEIN"/>
    <property type="match status" value="1"/>
</dbReference>
<protein>
    <submittedName>
        <fullName evidence="3">XdhC family protein</fullName>
    </submittedName>
</protein>
<dbReference type="Pfam" id="PF02625">
    <property type="entry name" value="XdhC_CoxI"/>
    <property type="match status" value="1"/>
</dbReference>
<evidence type="ECO:0000259" key="1">
    <source>
        <dbReference type="Pfam" id="PF02625"/>
    </source>
</evidence>
<comment type="caution">
    <text evidence="3">The sequence shown here is derived from an EMBL/GenBank/DDBJ whole genome shotgun (WGS) entry which is preliminary data.</text>
</comment>
<dbReference type="InterPro" id="IPR052698">
    <property type="entry name" value="MoCofactor_Util/Proc"/>
</dbReference>